<keyword evidence="3" id="KW-0548">Nucleotidyltransferase</keyword>
<feature type="region of interest" description="Disordered" evidence="1">
    <location>
        <begin position="1"/>
        <end position="23"/>
    </location>
</feature>
<comment type="caution">
    <text evidence="3">The sequence shown here is derived from an EMBL/GenBank/DDBJ whole genome shotgun (WGS) entry which is preliminary data.</text>
</comment>
<dbReference type="GO" id="GO:0003964">
    <property type="term" value="F:RNA-directed DNA polymerase activity"/>
    <property type="evidence" value="ECO:0007669"/>
    <property type="project" value="UniProtKB-KW"/>
</dbReference>
<gene>
    <name evidence="3" type="ORF">Tco_1092714</name>
</gene>
<evidence type="ECO:0000256" key="1">
    <source>
        <dbReference type="SAM" id="MobiDB-lite"/>
    </source>
</evidence>
<dbReference type="Proteomes" id="UP001151760">
    <property type="component" value="Unassembled WGS sequence"/>
</dbReference>
<evidence type="ECO:0000313" key="3">
    <source>
        <dbReference type="EMBL" id="GJT97196.1"/>
    </source>
</evidence>
<organism evidence="3 4">
    <name type="scientific">Tanacetum coccineum</name>
    <dbReference type="NCBI Taxonomy" id="301880"/>
    <lineage>
        <taxon>Eukaryota</taxon>
        <taxon>Viridiplantae</taxon>
        <taxon>Streptophyta</taxon>
        <taxon>Embryophyta</taxon>
        <taxon>Tracheophyta</taxon>
        <taxon>Spermatophyta</taxon>
        <taxon>Magnoliopsida</taxon>
        <taxon>eudicotyledons</taxon>
        <taxon>Gunneridae</taxon>
        <taxon>Pentapetalae</taxon>
        <taxon>asterids</taxon>
        <taxon>campanulids</taxon>
        <taxon>Asterales</taxon>
        <taxon>Asteraceae</taxon>
        <taxon>Asteroideae</taxon>
        <taxon>Anthemideae</taxon>
        <taxon>Anthemidinae</taxon>
        <taxon>Tanacetum</taxon>
    </lineage>
</organism>
<dbReference type="PANTHER" id="PTHR33223:SF6">
    <property type="entry name" value="CCHC-TYPE DOMAIN-CONTAINING PROTEIN"/>
    <property type="match status" value="1"/>
</dbReference>
<reference evidence="3" key="1">
    <citation type="journal article" date="2022" name="Int. J. Mol. Sci.">
        <title>Draft Genome of Tanacetum Coccineum: Genomic Comparison of Closely Related Tanacetum-Family Plants.</title>
        <authorList>
            <person name="Yamashiro T."/>
            <person name="Shiraishi A."/>
            <person name="Nakayama K."/>
            <person name="Satake H."/>
        </authorList>
    </citation>
    <scope>NUCLEOTIDE SEQUENCE</scope>
</reference>
<proteinExistence type="predicted"/>
<name>A0ABQ5IBW8_9ASTR</name>
<keyword evidence="4" id="KW-1185">Reference proteome</keyword>
<feature type="domain" description="Retrotransposon gag" evidence="2">
    <location>
        <begin position="56"/>
        <end position="140"/>
    </location>
</feature>
<accession>A0ABQ5IBW8</accession>
<keyword evidence="3" id="KW-0808">Transferase</keyword>
<evidence type="ECO:0000259" key="2">
    <source>
        <dbReference type="Pfam" id="PF03732"/>
    </source>
</evidence>
<reference evidence="3" key="2">
    <citation type="submission" date="2022-01" db="EMBL/GenBank/DDBJ databases">
        <authorList>
            <person name="Yamashiro T."/>
            <person name="Shiraishi A."/>
            <person name="Satake H."/>
            <person name="Nakayama K."/>
        </authorList>
    </citation>
    <scope>NUCLEOTIDE SEQUENCE</scope>
</reference>
<dbReference type="InterPro" id="IPR005162">
    <property type="entry name" value="Retrotrans_gag_dom"/>
</dbReference>
<sequence length="195" mass="22383">MEAPPGYRSQPPGGTEGQGMKDIPRLLAAHLQETERRRRTLSPREALNARKSLVYEDTTRVWWNSLPKGVVENYEDLKRRFRSRFKQHKKQTKTHLAINGIKRKEGESVRAFITRYTDETAQITRLNEDQRIAGFIHGVKIKSLVKFVSTELPESYDGLIEKVYSLLQAEETASEGKSITFMDRNAGEKPLKGRP</sequence>
<dbReference type="Pfam" id="PF03732">
    <property type="entry name" value="Retrotrans_gag"/>
    <property type="match status" value="1"/>
</dbReference>
<protein>
    <submittedName>
        <fullName evidence="3">Reverse transcriptase domain-containing protein</fullName>
    </submittedName>
</protein>
<evidence type="ECO:0000313" key="4">
    <source>
        <dbReference type="Proteomes" id="UP001151760"/>
    </source>
</evidence>
<dbReference type="PANTHER" id="PTHR33223">
    <property type="entry name" value="CCHC-TYPE DOMAIN-CONTAINING PROTEIN"/>
    <property type="match status" value="1"/>
</dbReference>
<keyword evidence="3" id="KW-0695">RNA-directed DNA polymerase</keyword>
<dbReference type="EMBL" id="BQNB010020554">
    <property type="protein sequence ID" value="GJT97196.1"/>
    <property type="molecule type" value="Genomic_DNA"/>
</dbReference>